<name>A0ABP1IK37_9EUKA</name>
<protein>
    <submittedName>
        <fullName evidence="1">Hypothetical_protein</fullName>
    </submittedName>
</protein>
<keyword evidence="2" id="KW-1185">Reference proteome</keyword>
<accession>A0ABP1IK37</accession>
<dbReference type="EMBL" id="CAXDID020000079">
    <property type="protein sequence ID" value="CAL6017812.1"/>
    <property type="molecule type" value="Genomic_DNA"/>
</dbReference>
<evidence type="ECO:0000313" key="2">
    <source>
        <dbReference type="Proteomes" id="UP001642409"/>
    </source>
</evidence>
<gene>
    <name evidence="1" type="ORF">HINF_LOCUS26167</name>
</gene>
<sequence length="336" mass="38999">MQYEQRKTISVNHAQVLTPLFSFKTKESAQQHIPSVPTVFEFVRHLQARTYEKLIWLLLYPEKLIWLIQREVAADMSFTSANEESVPDNWSENYKLISLQSPQKQLERPRTLLLDKDPDIDRLVITAFESTVLRPTAAVVVYTLKFIVRFVMVTLYKIVGEIALKMFILFTMNAFEQLVTLKLYVDRESELLFAESKDKLAKPQYWTCAHVQIVMFKRILVKIILLKSQFKVKTMNIRFSGIGFVTLKVTSKEQLMILILFSAVGRVKIDAQVVLFVDVQSLQSPFTIILLQVYQTQNIETFEQSLLLNCNQSKLTQAFSIQLLHQHYTDVLIPSN</sequence>
<dbReference type="Proteomes" id="UP001642409">
    <property type="component" value="Unassembled WGS sequence"/>
</dbReference>
<comment type="caution">
    <text evidence="1">The sequence shown here is derived from an EMBL/GenBank/DDBJ whole genome shotgun (WGS) entry which is preliminary data.</text>
</comment>
<reference evidence="1 2" key="1">
    <citation type="submission" date="2024-07" db="EMBL/GenBank/DDBJ databases">
        <authorList>
            <person name="Akdeniz Z."/>
        </authorList>
    </citation>
    <scope>NUCLEOTIDE SEQUENCE [LARGE SCALE GENOMIC DNA]</scope>
</reference>
<proteinExistence type="predicted"/>
<organism evidence="1 2">
    <name type="scientific">Hexamita inflata</name>
    <dbReference type="NCBI Taxonomy" id="28002"/>
    <lineage>
        <taxon>Eukaryota</taxon>
        <taxon>Metamonada</taxon>
        <taxon>Diplomonadida</taxon>
        <taxon>Hexamitidae</taxon>
        <taxon>Hexamitinae</taxon>
        <taxon>Hexamita</taxon>
    </lineage>
</organism>
<evidence type="ECO:0000313" key="1">
    <source>
        <dbReference type="EMBL" id="CAL6017812.1"/>
    </source>
</evidence>